<protein>
    <recommendedName>
        <fullName evidence="8">DNA-directed RNA polymerase subunit Rpo1C</fullName>
        <ecNumber evidence="8">2.7.7.6</ecNumber>
    </recommendedName>
    <alternativeName>
        <fullName evidence="8">DNA-directed RNA polymerase subunit A''</fullName>
    </alternativeName>
</protein>
<evidence type="ECO:0000256" key="7">
    <source>
        <dbReference type="ARBA" id="ARBA00048552"/>
    </source>
</evidence>
<dbReference type="EMBL" id="APMM01000033">
    <property type="protein sequence ID" value="ENN95927.1"/>
    <property type="molecule type" value="Genomic_DNA"/>
</dbReference>
<dbReference type="InterPro" id="IPR007081">
    <property type="entry name" value="RNA_pol_Rpb1_5"/>
</dbReference>
<evidence type="ECO:0000256" key="4">
    <source>
        <dbReference type="ARBA" id="ARBA00022695"/>
    </source>
</evidence>
<keyword evidence="4 8" id="KW-0548">Nucleotidyltransferase</keyword>
<dbReference type="GO" id="GO:0000428">
    <property type="term" value="C:DNA-directed RNA polymerase complex"/>
    <property type="evidence" value="ECO:0007669"/>
    <property type="project" value="UniProtKB-KW"/>
</dbReference>
<comment type="catalytic activity">
    <reaction evidence="7 8">
        <text>RNA(n) + a ribonucleoside 5'-triphosphate = RNA(n+1) + diphosphate</text>
        <dbReference type="Rhea" id="RHEA:21248"/>
        <dbReference type="Rhea" id="RHEA-COMP:14527"/>
        <dbReference type="Rhea" id="RHEA-COMP:17342"/>
        <dbReference type="ChEBI" id="CHEBI:33019"/>
        <dbReference type="ChEBI" id="CHEBI:61557"/>
        <dbReference type="ChEBI" id="CHEBI:140395"/>
        <dbReference type="EC" id="2.7.7.6"/>
    </reaction>
</comment>
<comment type="function">
    <text evidence="8">DNA-dependent RNA polymerase (RNAP) catalyzes the transcription of DNA into RNA using the four ribonucleoside triphosphates as substrates. Forms part of the jaw domain.</text>
</comment>
<keyword evidence="6 8" id="KW-0804">Transcription</keyword>
<dbReference type="Gene3D" id="1.10.150.390">
    <property type="match status" value="1"/>
</dbReference>
<dbReference type="NCBIfam" id="TIGR02389">
    <property type="entry name" value="RNA_pol_rpoA2"/>
    <property type="match status" value="1"/>
</dbReference>
<dbReference type="GO" id="GO:0003677">
    <property type="term" value="F:DNA binding"/>
    <property type="evidence" value="ECO:0007669"/>
    <property type="project" value="UniProtKB-UniRule"/>
</dbReference>
<comment type="similarity">
    <text evidence="8">Belongs to the RNA polymerase beta' chain family.</text>
</comment>
<evidence type="ECO:0000256" key="6">
    <source>
        <dbReference type="ARBA" id="ARBA00023163"/>
    </source>
</evidence>
<evidence type="ECO:0000256" key="3">
    <source>
        <dbReference type="ARBA" id="ARBA00022679"/>
    </source>
</evidence>
<organism evidence="10 11">
    <name type="scientific">Methanocaldococcus villosus KIN24-T80</name>
    <dbReference type="NCBI Taxonomy" id="1069083"/>
    <lineage>
        <taxon>Archaea</taxon>
        <taxon>Methanobacteriati</taxon>
        <taxon>Methanobacteriota</taxon>
        <taxon>Methanomada group</taxon>
        <taxon>Methanococci</taxon>
        <taxon>Methanococcales</taxon>
        <taxon>Methanocaldococcaceae</taxon>
        <taxon>Methanocaldococcus</taxon>
    </lineage>
</organism>
<keyword evidence="11" id="KW-1185">Reference proteome</keyword>
<evidence type="ECO:0000313" key="11">
    <source>
        <dbReference type="Proteomes" id="UP000053695"/>
    </source>
</evidence>
<evidence type="ECO:0000259" key="9">
    <source>
        <dbReference type="Pfam" id="PF04998"/>
    </source>
</evidence>
<keyword evidence="1 8" id="KW-0240">DNA-directed RNA polymerase</keyword>
<dbReference type="HAMAP" id="MF_00411">
    <property type="entry name" value="RNApol_arch_Rpo1C"/>
    <property type="match status" value="1"/>
</dbReference>
<reference evidence="10 11" key="1">
    <citation type="journal article" date="2013" name="Genome Announc.">
        <title>Draft Genome Sequence of a Highly Flagellated, Fast-Swimming Archaeon, Methanocaldococcus villosus Strain KIN24-T80 (DSM 22612).</title>
        <authorList>
            <person name="Thennarasu S."/>
            <person name="Polireddy D."/>
            <person name="Antony A."/>
            <person name="Yada M.R."/>
            <person name="Algarawi S."/>
            <person name="Sivakumar N."/>
        </authorList>
    </citation>
    <scope>NUCLEOTIDE SEQUENCE [LARGE SCALE GENOMIC DNA]</scope>
    <source>
        <strain evidence="10 11">KIN24-T80</strain>
    </source>
</reference>
<dbReference type="InterPro" id="IPR012757">
    <property type="entry name" value="RPO1C"/>
</dbReference>
<keyword evidence="2 8" id="KW-0963">Cytoplasm</keyword>
<evidence type="ECO:0000256" key="1">
    <source>
        <dbReference type="ARBA" id="ARBA00022478"/>
    </source>
</evidence>
<dbReference type="OrthoDB" id="372142at2157"/>
<feature type="domain" description="RNA polymerase Rpb1" evidence="9">
    <location>
        <begin position="44"/>
        <end position="324"/>
    </location>
</feature>
<gene>
    <name evidence="8" type="primary">rpo1C</name>
    <name evidence="8" type="synonym">rpoA2</name>
    <name evidence="10" type="ORF">J422_05154</name>
</gene>
<dbReference type="GO" id="GO:0006351">
    <property type="term" value="P:DNA-templated transcription"/>
    <property type="evidence" value="ECO:0007669"/>
    <property type="project" value="UniProtKB-UniRule"/>
</dbReference>
<accession>N6VXR0</accession>
<evidence type="ECO:0000256" key="5">
    <source>
        <dbReference type="ARBA" id="ARBA00023125"/>
    </source>
</evidence>
<dbReference type="Proteomes" id="UP000053695">
    <property type="component" value="Unassembled WGS sequence"/>
</dbReference>
<dbReference type="GO" id="GO:0003899">
    <property type="term" value="F:DNA-directed RNA polymerase activity"/>
    <property type="evidence" value="ECO:0007669"/>
    <property type="project" value="UniProtKB-UniRule"/>
</dbReference>
<dbReference type="STRING" id="1069083.GCA_000371805_01226"/>
<keyword evidence="3 8" id="KW-0808">Transferase</keyword>
<dbReference type="InterPro" id="IPR045867">
    <property type="entry name" value="DNA-dir_RpoC_beta_prime"/>
</dbReference>
<evidence type="ECO:0000256" key="8">
    <source>
        <dbReference type="HAMAP-Rule" id="MF_00411"/>
    </source>
</evidence>
<dbReference type="PANTHER" id="PTHR19376:SF32">
    <property type="entry name" value="DNA-DIRECTED RNA POLYMERASE III SUBUNIT RPC1"/>
    <property type="match status" value="1"/>
</dbReference>
<dbReference type="AlphaFoldDB" id="N6VXR0"/>
<proteinExistence type="inferred from homology"/>
<dbReference type="GO" id="GO:0005737">
    <property type="term" value="C:cytoplasm"/>
    <property type="evidence" value="ECO:0007669"/>
    <property type="project" value="UniProtKB-SubCell"/>
</dbReference>
<evidence type="ECO:0000313" key="10">
    <source>
        <dbReference type="EMBL" id="ENN95927.1"/>
    </source>
</evidence>
<comment type="caution">
    <text evidence="10">The sequence shown here is derived from an EMBL/GenBank/DDBJ whole genome shotgun (WGS) entry which is preliminary data.</text>
</comment>
<sequence length="402" mass="45603">MDIETLKSKIYSLDLPESLKEELFEKLSKDNDLTDDMIEEIINEVVESYKKALIEPYEAVGIVAAQSIGEPGTQMTMRTFHYAGVAELNVTLGLPRMIEIVDARKEPSTPIMKIYLEKEYNNKEMAERIAKEIESLTLENVSENISIDLWNQAIKVELNEKMLEDRGLTVDEIVEIIRKKLKVKIDVDGYTLYLKIKSPSVKSLRKRMPKVKSIQLKGISGIKRVLVKKEDNEGYVLYTQGSNLREVLKIEGVDKRRTTTNNILEIQEVLGIEAARNAIIEEMKKTLEEQGLEVDIRHLMLVADIMTADGEVKPIGRHGVAGEKGSVLARAAFEETVKHLYSAAEKGEVDRLKGVIENVIVGKPIYVGTGCVELIIDREYEEGKVIDMDETERERKIYYAEK</sequence>
<comment type="subunit">
    <text evidence="8">Part of the RNA polymerase complex.</text>
</comment>
<dbReference type="EC" id="2.7.7.6" evidence="8"/>
<name>N6VXR0_9EURY</name>
<dbReference type="SUPFAM" id="SSF64484">
    <property type="entry name" value="beta and beta-prime subunits of DNA dependent RNA-polymerase"/>
    <property type="match status" value="1"/>
</dbReference>
<dbReference type="RefSeq" id="WP_004592240.1">
    <property type="nucleotide sequence ID" value="NZ_APMM01000033.1"/>
</dbReference>
<dbReference type="PANTHER" id="PTHR19376">
    <property type="entry name" value="DNA-DIRECTED RNA POLYMERASE"/>
    <property type="match status" value="1"/>
</dbReference>
<dbReference type="PATRIC" id="fig|1069083.5.peg.1008"/>
<dbReference type="CDD" id="cd06528">
    <property type="entry name" value="RNAP_A"/>
    <property type="match status" value="1"/>
</dbReference>
<comment type="subcellular location">
    <subcellularLocation>
        <location evidence="8">Cytoplasm</location>
    </subcellularLocation>
</comment>
<dbReference type="Pfam" id="PF04998">
    <property type="entry name" value="RNA_pol_Rpb1_5"/>
    <property type="match status" value="1"/>
</dbReference>
<keyword evidence="5 8" id="KW-0238">DNA-binding</keyword>
<evidence type="ECO:0000256" key="2">
    <source>
        <dbReference type="ARBA" id="ARBA00022490"/>
    </source>
</evidence>